<dbReference type="InterPro" id="IPR009577">
    <property type="entry name" value="Sm_multidrug_ex"/>
</dbReference>
<sequence>MAEEGRSAQEWTKLILRRILFLGGPIAVYGVFLFAMWFVYPPATGIIGQPSQEYLTLIGLLFAYLVPPFGKESIIPIALGLGYPIWIICFGIILMDMMSSILIALNFDLLEKIPFVGGLIRRFMDGANSVRKKKPWIEQLSHLGLLIFMYIPLQGSGATNTTILGRLFGMRVRTVFWIVTVGSILSTLSVAFGAAAVIELWRINPWFAVFAVLALAAVIISVVLVWRRYTKRFSLDTPVSLCDPDEEDILP</sequence>
<feature type="transmembrane region" description="Helical" evidence="1">
    <location>
        <begin position="204"/>
        <end position="226"/>
    </location>
</feature>
<dbReference type="Proteomes" id="UP001141336">
    <property type="component" value="Unassembled WGS sequence"/>
</dbReference>
<keyword evidence="1" id="KW-1133">Transmembrane helix</keyword>
<feature type="transmembrane region" description="Helical" evidence="1">
    <location>
        <begin position="174"/>
        <end position="198"/>
    </location>
</feature>
<gene>
    <name evidence="2" type="ORF">O0S09_09025</name>
</gene>
<feature type="transmembrane region" description="Helical" evidence="1">
    <location>
        <begin position="81"/>
        <end position="105"/>
    </location>
</feature>
<reference evidence="2" key="1">
    <citation type="submission" date="2022-12" db="EMBL/GenBank/DDBJ databases">
        <title>Isolation and characterisation of novel Methanocorpusculum spp. from native Australian herbivores indicates the genus is ancestrally host-associated.</title>
        <authorList>
            <person name="Volmer J.G."/>
            <person name="Soo R.M."/>
            <person name="Evans P.N."/>
            <person name="Hoedt E.C."/>
            <person name="Astorga Alsina A.L."/>
            <person name="Woodcroft B.J."/>
            <person name="Tyson G.W."/>
            <person name="Hugenholtz P."/>
            <person name="Morrison M."/>
        </authorList>
    </citation>
    <scope>NUCLEOTIDE SEQUENCE</scope>
    <source>
        <strain evidence="2">CW153</strain>
    </source>
</reference>
<evidence type="ECO:0000313" key="3">
    <source>
        <dbReference type="Proteomes" id="UP001141336"/>
    </source>
</evidence>
<proteinExistence type="predicted"/>
<organism evidence="2 3">
    <name type="scientific">Methanocorpusculum vombati</name>
    <dbReference type="NCBI Taxonomy" id="3002864"/>
    <lineage>
        <taxon>Archaea</taxon>
        <taxon>Methanobacteriati</taxon>
        <taxon>Methanobacteriota</taxon>
        <taxon>Stenosarchaea group</taxon>
        <taxon>Methanomicrobia</taxon>
        <taxon>Methanomicrobiales</taxon>
        <taxon>Methanocorpusculaceae</taxon>
        <taxon>Methanocorpusculum</taxon>
    </lineage>
</organism>
<feature type="transmembrane region" description="Helical" evidence="1">
    <location>
        <begin position="20"/>
        <end position="40"/>
    </location>
</feature>
<keyword evidence="3" id="KW-1185">Reference proteome</keyword>
<keyword evidence="1" id="KW-0472">Membrane</keyword>
<accession>A0ABT4IPB0</accession>
<evidence type="ECO:0000313" key="2">
    <source>
        <dbReference type="EMBL" id="MCZ0863386.1"/>
    </source>
</evidence>
<dbReference type="RefSeq" id="WP_268923650.1">
    <property type="nucleotide sequence ID" value="NZ_JAPTGC010000018.1"/>
</dbReference>
<keyword evidence="1" id="KW-0812">Transmembrane</keyword>
<protein>
    <submittedName>
        <fullName evidence="2">Small multi-drug export protein</fullName>
    </submittedName>
</protein>
<dbReference type="Pfam" id="PF06695">
    <property type="entry name" value="Sm_multidrug_ex"/>
    <property type="match status" value="1"/>
</dbReference>
<name>A0ABT4IPB0_9EURY</name>
<dbReference type="EMBL" id="JAPTGC010000018">
    <property type="protein sequence ID" value="MCZ0863386.1"/>
    <property type="molecule type" value="Genomic_DNA"/>
</dbReference>
<comment type="caution">
    <text evidence="2">The sequence shown here is derived from an EMBL/GenBank/DDBJ whole genome shotgun (WGS) entry which is preliminary data.</text>
</comment>
<feature type="transmembrane region" description="Helical" evidence="1">
    <location>
        <begin position="52"/>
        <end position="69"/>
    </location>
</feature>
<evidence type="ECO:0000256" key="1">
    <source>
        <dbReference type="SAM" id="Phobius"/>
    </source>
</evidence>